<reference evidence="2 3" key="1">
    <citation type="journal article" date="2015" name="Genome Announc.">
        <title>Expanding the biotechnology potential of lactobacilli through comparative genomics of 213 strains and associated genera.</title>
        <authorList>
            <person name="Sun Z."/>
            <person name="Harris H.M."/>
            <person name="McCann A."/>
            <person name="Guo C."/>
            <person name="Argimon S."/>
            <person name="Zhang W."/>
            <person name="Yang X."/>
            <person name="Jeffery I.B."/>
            <person name="Cooney J.C."/>
            <person name="Kagawa T.F."/>
            <person name="Liu W."/>
            <person name="Song Y."/>
            <person name="Salvetti E."/>
            <person name="Wrobel A."/>
            <person name="Rasinkangas P."/>
            <person name="Parkhill J."/>
            <person name="Rea M.C."/>
            <person name="O'Sullivan O."/>
            <person name="Ritari J."/>
            <person name="Douillard F.P."/>
            <person name="Paul Ross R."/>
            <person name="Yang R."/>
            <person name="Briner A.E."/>
            <person name="Felis G.E."/>
            <person name="de Vos W.M."/>
            <person name="Barrangou R."/>
            <person name="Klaenhammer T.R."/>
            <person name="Caufield P.W."/>
            <person name="Cui Y."/>
            <person name="Zhang H."/>
            <person name="O'Toole P.W."/>
        </authorList>
    </citation>
    <scope>NUCLEOTIDE SEQUENCE [LARGE SCALE GENOMIC DNA]</scope>
    <source>
        <strain evidence="2 3">DSM 23927</strain>
    </source>
</reference>
<feature type="transmembrane region" description="Helical" evidence="1">
    <location>
        <begin position="179"/>
        <end position="195"/>
    </location>
</feature>
<feature type="transmembrane region" description="Helical" evidence="1">
    <location>
        <begin position="127"/>
        <end position="147"/>
    </location>
</feature>
<comment type="caution">
    <text evidence="2">The sequence shown here is derived from an EMBL/GenBank/DDBJ whole genome shotgun (WGS) entry which is preliminary data.</text>
</comment>
<keyword evidence="3" id="KW-1185">Reference proteome</keyword>
<evidence type="ECO:0000313" key="3">
    <source>
        <dbReference type="Proteomes" id="UP000051672"/>
    </source>
</evidence>
<dbReference type="PATRIC" id="fig|1423727.3.peg.1239"/>
<dbReference type="Proteomes" id="UP000051672">
    <property type="component" value="Unassembled WGS sequence"/>
</dbReference>
<dbReference type="AlphaFoldDB" id="A0A0R2AZD8"/>
<feature type="transmembrane region" description="Helical" evidence="1">
    <location>
        <begin position="439"/>
        <end position="459"/>
    </location>
</feature>
<gene>
    <name evidence="2" type="ORF">FC34_GL001219</name>
</gene>
<feature type="transmembrane region" description="Helical" evidence="1">
    <location>
        <begin position="383"/>
        <end position="402"/>
    </location>
</feature>
<feature type="transmembrane region" description="Helical" evidence="1">
    <location>
        <begin position="245"/>
        <end position="262"/>
    </location>
</feature>
<sequence>MVGVIANTNQFTGPAIALVAVGIIIAIYLSGGGLNQLSPKSLLIIVLLICGLMLGGQILVLNTQPVTVFHDPFRMLAQADQLAANHLDMQTTYFLRNPNNIPLTYFLSLWLRATTVFGLTTNVSVSMLNLLILDGFIALLLWTIWQISHRNTLVLGALAFSALTPFAYTYYAQVFYSDTPSLLIILIVIRLIMFWPTSRPGRFCAGIALVLTVMLGTLIKPNLIVLIPAMLLVLVVLWRKHVLKASHFVIPLLLVLFGFGLSRPANSAIISATHYTPDIDYTLPVTHWILMGMNQDMYGEFDPKESAIETALPTYKARQQYTSVQIKKQVQKLGLGGLFRLWATKMTALLDARTIQSWYNGGFRSSPSWYLAHAQTFRRLTGFSYAAATIVLFIFALVRLLLWRPDFHNQLDIGALLAIITALGYIAFHTLVWETEPRYGQIVLPLLWMILAVLPKPVLKQASYHILWPSLAWMATGLILVGLAYTTGQTHPRTTVVAAQRSQLSEQYQAKPMLLTPANQLSQIVDLHGPASYFSVQTYPQSGVSIHITNLTTKHRYSLSKTSEVQRISRALPAGRYEITVTNPTRQNQPIDVVTTANYQLAPQPLRIDGDVQPLQSLIYTVIHSAQPD</sequence>
<feature type="transmembrane region" description="Helical" evidence="1">
    <location>
        <begin position="12"/>
        <end position="30"/>
    </location>
</feature>
<evidence type="ECO:0000256" key="1">
    <source>
        <dbReference type="SAM" id="Phobius"/>
    </source>
</evidence>
<proteinExistence type="predicted"/>
<protein>
    <recommendedName>
        <fullName evidence="4">Glycosyltransferase RgtA/B/C/D-like domain-containing protein</fullName>
    </recommendedName>
</protein>
<keyword evidence="1" id="KW-0472">Membrane</keyword>
<evidence type="ECO:0008006" key="4">
    <source>
        <dbReference type="Google" id="ProtNLM"/>
    </source>
</evidence>
<keyword evidence="1" id="KW-0812">Transmembrane</keyword>
<dbReference type="EMBL" id="AYZQ01000002">
    <property type="protein sequence ID" value="KRM72234.1"/>
    <property type="molecule type" value="Genomic_DNA"/>
</dbReference>
<evidence type="ECO:0000313" key="2">
    <source>
        <dbReference type="EMBL" id="KRM72234.1"/>
    </source>
</evidence>
<keyword evidence="1" id="KW-1133">Transmembrane helix</keyword>
<dbReference type="STRING" id="1423727.FC34_GL001219"/>
<feature type="transmembrane region" description="Helical" evidence="1">
    <location>
        <begin position="207"/>
        <end position="238"/>
    </location>
</feature>
<feature type="transmembrane region" description="Helical" evidence="1">
    <location>
        <begin position="466"/>
        <end position="485"/>
    </location>
</feature>
<organism evidence="2 3">
    <name type="scientific">Lacticaseibacillus brantae DSM 23927</name>
    <dbReference type="NCBI Taxonomy" id="1423727"/>
    <lineage>
        <taxon>Bacteria</taxon>
        <taxon>Bacillati</taxon>
        <taxon>Bacillota</taxon>
        <taxon>Bacilli</taxon>
        <taxon>Lactobacillales</taxon>
        <taxon>Lactobacillaceae</taxon>
        <taxon>Lacticaseibacillus</taxon>
    </lineage>
</organism>
<feature type="transmembrane region" description="Helical" evidence="1">
    <location>
        <begin position="414"/>
        <end position="433"/>
    </location>
</feature>
<feature type="transmembrane region" description="Helical" evidence="1">
    <location>
        <begin position="42"/>
        <end position="61"/>
    </location>
</feature>
<accession>A0A0R2AZD8</accession>
<name>A0A0R2AZD8_9LACO</name>
<feature type="transmembrane region" description="Helical" evidence="1">
    <location>
        <begin position="153"/>
        <end position="172"/>
    </location>
</feature>